<organism evidence="3 4">
    <name type="scientific">Phycomyces blakesleeanus (strain ATCC 8743b / DSM 1359 / FGSC 10004 / NBRC 33097 / NRRL 1555)</name>
    <dbReference type="NCBI Taxonomy" id="763407"/>
    <lineage>
        <taxon>Eukaryota</taxon>
        <taxon>Fungi</taxon>
        <taxon>Fungi incertae sedis</taxon>
        <taxon>Mucoromycota</taxon>
        <taxon>Mucoromycotina</taxon>
        <taxon>Mucoromycetes</taxon>
        <taxon>Mucorales</taxon>
        <taxon>Phycomycetaceae</taxon>
        <taxon>Phycomyces</taxon>
    </lineage>
</organism>
<evidence type="ECO:0000313" key="3">
    <source>
        <dbReference type="EMBL" id="OAD74444.1"/>
    </source>
</evidence>
<dbReference type="Proteomes" id="UP000077315">
    <property type="component" value="Unassembled WGS sequence"/>
</dbReference>
<dbReference type="InParanoid" id="A0A167MXW0"/>
<sequence>MRVPLSYEHQIQLVLIASALIILLLPVNSAAPIETDLKENQDQSDIETYLLRHLSKAVIDALKVLKTVIFAYIAHVMTVRSDPSTTLLPNIYKRLSALAWPTGSVYESFGVIVKLRSSNKWFYPNGTSRDTCDPIIAYSSLPTLNSNNRISSTTPFIPSQREISPFDVNPGLESTRMNQYDNIEYLKNTLDKMGPKKAKRVKVCIFNGSLYIDTNTLLISKNGTNLRLKTADMTICGLGVNCTYQLPVHPSYVRYFSKSMIDELELSSYIQKRASFKTFIAFLQLAYTVYESAYSIRGVVEFQNTYEDLKAEEKEYSHFFATFFVRVFPGIPKKIFTDRECIAYDILCKVGIKQKDVYALANPSKTAEILNRVQYPDWWEAVVILGSTFIWIMLGFWPGFMTGTITEVLVLIWIFAGFLFLILRIFLFDPSYLIGWKLYFFLRFFCCCQASVLFLLPQSMVTFLELK</sequence>
<feature type="signal peptide" evidence="2">
    <location>
        <begin position="1"/>
        <end position="30"/>
    </location>
</feature>
<dbReference type="OrthoDB" id="2264429at2759"/>
<feature type="transmembrane region" description="Helical" evidence="1">
    <location>
        <begin position="378"/>
        <end position="396"/>
    </location>
</feature>
<gene>
    <name evidence="3" type="ORF">PHYBLDRAFT_167855</name>
</gene>
<keyword evidence="1" id="KW-0812">Transmembrane</keyword>
<dbReference type="GeneID" id="28996639"/>
<feature type="chain" id="PRO_5007890530" evidence="2">
    <location>
        <begin position="31"/>
        <end position="467"/>
    </location>
</feature>
<protein>
    <submittedName>
        <fullName evidence="3">Uncharacterized protein</fullName>
    </submittedName>
</protein>
<keyword evidence="1" id="KW-1133">Transmembrane helix</keyword>
<dbReference type="EMBL" id="KV440979">
    <property type="protein sequence ID" value="OAD74444.1"/>
    <property type="molecule type" value="Genomic_DNA"/>
</dbReference>
<reference evidence="4" key="1">
    <citation type="submission" date="2015-06" db="EMBL/GenBank/DDBJ databases">
        <title>Expansion of signal transduction pathways in fungi by whole-genome duplication.</title>
        <authorList>
            <consortium name="DOE Joint Genome Institute"/>
            <person name="Corrochano L.M."/>
            <person name="Kuo A."/>
            <person name="Marcet-Houben M."/>
            <person name="Polaino S."/>
            <person name="Salamov A."/>
            <person name="Villalobos J.M."/>
            <person name="Alvarez M.I."/>
            <person name="Avalos J."/>
            <person name="Benito E.P."/>
            <person name="Benoit I."/>
            <person name="Burger G."/>
            <person name="Camino L.P."/>
            <person name="Canovas D."/>
            <person name="Cerda-Olmedo E."/>
            <person name="Cheng J.-F."/>
            <person name="Dominguez A."/>
            <person name="Elias M."/>
            <person name="Eslava A.P."/>
            <person name="Glaser F."/>
            <person name="Grimwood J."/>
            <person name="Gutierrez G."/>
            <person name="Heitman J."/>
            <person name="Henrissat B."/>
            <person name="Iturriaga E.A."/>
            <person name="Lang B.F."/>
            <person name="Lavin J.L."/>
            <person name="Lee S."/>
            <person name="Li W."/>
            <person name="Lindquist E."/>
            <person name="Lopez-Garcia S."/>
            <person name="Luque E.M."/>
            <person name="Marcos A.T."/>
            <person name="Martin J."/>
            <person name="McCluskey K."/>
            <person name="Medina H.R."/>
            <person name="Miralles-Duran A."/>
            <person name="Miyazaki A."/>
            <person name="Munoz-Torres E."/>
            <person name="Oguiza J.A."/>
            <person name="Ohm R."/>
            <person name="Olmedo M."/>
            <person name="Orejas M."/>
            <person name="Ortiz-Castellanos L."/>
            <person name="Pisabarro A.G."/>
            <person name="Rodriguez-Romero J."/>
            <person name="Ruiz-Herrera J."/>
            <person name="Ruiz-Vazquez R."/>
            <person name="Sanz C."/>
            <person name="Schackwitz W."/>
            <person name="Schmutz J."/>
            <person name="Shahriari M."/>
            <person name="Shelest E."/>
            <person name="Silva-Franco F."/>
            <person name="Soanes D."/>
            <person name="Syed K."/>
            <person name="Tagua V.G."/>
            <person name="Talbot N.J."/>
            <person name="Thon M."/>
            <person name="De vries R.P."/>
            <person name="Wiebenga A."/>
            <person name="Yadav J.S."/>
            <person name="Braun E.L."/>
            <person name="Baker S."/>
            <person name="Garre V."/>
            <person name="Horwitz B."/>
            <person name="Torres-Martinez S."/>
            <person name="Idnurm A."/>
            <person name="Herrera-Estrella A."/>
            <person name="Gabaldon T."/>
            <person name="Grigoriev I.V."/>
        </authorList>
    </citation>
    <scope>NUCLEOTIDE SEQUENCE [LARGE SCALE GENOMIC DNA]</scope>
    <source>
        <strain evidence="4">NRRL 1555(-)</strain>
    </source>
</reference>
<accession>A0A167MXW0</accession>
<dbReference type="AlphaFoldDB" id="A0A167MXW0"/>
<feature type="transmembrane region" description="Helical" evidence="1">
    <location>
        <begin position="408"/>
        <end position="428"/>
    </location>
</feature>
<feature type="transmembrane region" description="Helical" evidence="1">
    <location>
        <begin position="440"/>
        <end position="464"/>
    </location>
</feature>
<dbReference type="RefSeq" id="XP_018292484.1">
    <property type="nucleotide sequence ID" value="XM_018435733.1"/>
</dbReference>
<name>A0A167MXW0_PHYB8</name>
<keyword evidence="4" id="KW-1185">Reference proteome</keyword>
<keyword evidence="2" id="KW-0732">Signal</keyword>
<keyword evidence="1" id="KW-0472">Membrane</keyword>
<dbReference type="VEuPathDB" id="FungiDB:PHYBLDRAFT_167855"/>
<evidence type="ECO:0000313" key="4">
    <source>
        <dbReference type="Proteomes" id="UP000077315"/>
    </source>
</evidence>
<proteinExistence type="predicted"/>
<evidence type="ECO:0000256" key="1">
    <source>
        <dbReference type="SAM" id="Phobius"/>
    </source>
</evidence>
<evidence type="ECO:0000256" key="2">
    <source>
        <dbReference type="SAM" id="SignalP"/>
    </source>
</evidence>